<comment type="similarity">
    <text evidence="2 7">Belongs to the glycosyl hydrolase 20 family.</text>
</comment>
<evidence type="ECO:0000256" key="8">
    <source>
        <dbReference type="PIRSR" id="PIRSR001093-1"/>
    </source>
</evidence>
<dbReference type="PIRSF" id="PIRSF001093">
    <property type="entry name" value="B-hxosamndse_ab_euk"/>
    <property type="match status" value="1"/>
</dbReference>
<feature type="domain" description="Glycoside hydrolase family 20 catalytic" evidence="10">
    <location>
        <begin position="230"/>
        <end position="582"/>
    </location>
</feature>
<dbReference type="SUPFAM" id="SSF51445">
    <property type="entry name" value="(Trans)glycosidases"/>
    <property type="match status" value="1"/>
</dbReference>
<evidence type="ECO:0000256" key="3">
    <source>
        <dbReference type="ARBA" id="ARBA00022729"/>
    </source>
</evidence>
<evidence type="ECO:0000256" key="5">
    <source>
        <dbReference type="ARBA" id="ARBA00023180"/>
    </source>
</evidence>
<reference evidence="12 13" key="1">
    <citation type="journal article" date="2022" name="Nat. Plants">
        <title>Genomes of leafy and leafless Platanthera orchids illuminate the evolution of mycoheterotrophy.</title>
        <authorList>
            <person name="Li M.H."/>
            <person name="Liu K.W."/>
            <person name="Li Z."/>
            <person name="Lu H.C."/>
            <person name="Ye Q.L."/>
            <person name="Zhang D."/>
            <person name="Wang J.Y."/>
            <person name="Li Y.F."/>
            <person name="Zhong Z.M."/>
            <person name="Liu X."/>
            <person name="Yu X."/>
            <person name="Liu D.K."/>
            <person name="Tu X.D."/>
            <person name="Liu B."/>
            <person name="Hao Y."/>
            <person name="Liao X.Y."/>
            <person name="Jiang Y.T."/>
            <person name="Sun W.H."/>
            <person name="Chen J."/>
            <person name="Chen Y.Q."/>
            <person name="Ai Y."/>
            <person name="Zhai J.W."/>
            <person name="Wu S.S."/>
            <person name="Zhou Z."/>
            <person name="Hsiao Y.Y."/>
            <person name="Wu W.L."/>
            <person name="Chen Y.Y."/>
            <person name="Lin Y.F."/>
            <person name="Hsu J.L."/>
            <person name="Li C.Y."/>
            <person name="Wang Z.W."/>
            <person name="Zhao X."/>
            <person name="Zhong W.Y."/>
            <person name="Ma X.K."/>
            <person name="Ma L."/>
            <person name="Huang J."/>
            <person name="Chen G.Z."/>
            <person name="Huang M.Z."/>
            <person name="Huang L."/>
            <person name="Peng D.H."/>
            <person name="Luo Y.B."/>
            <person name="Zou S.Q."/>
            <person name="Chen S.P."/>
            <person name="Lan S."/>
            <person name="Tsai W.C."/>
            <person name="Van de Peer Y."/>
            <person name="Liu Z.J."/>
        </authorList>
    </citation>
    <scope>NUCLEOTIDE SEQUENCE [LARGE SCALE GENOMIC DNA]</scope>
    <source>
        <strain evidence="12">Lor287</strain>
    </source>
</reference>
<evidence type="ECO:0000259" key="11">
    <source>
        <dbReference type="Pfam" id="PF14845"/>
    </source>
</evidence>
<dbReference type="InterPro" id="IPR029018">
    <property type="entry name" value="Hex-like_dom2"/>
</dbReference>
<keyword evidence="3" id="KW-0732">Signal</keyword>
<evidence type="ECO:0000256" key="4">
    <source>
        <dbReference type="ARBA" id="ARBA00022801"/>
    </source>
</evidence>
<feature type="domain" description="Beta-hexosaminidase eukaryotic type N-terminal" evidence="11">
    <location>
        <begin position="92"/>
        <end position="208"/>
    </location>
</feature>
<dbReference type="PANTHER" id="PTHR22600">
    <property type="entry name" value="BETA-HEXOSAMINIDASE"/>
    <property type="match status" value="1"/>
</dbReference>
<evidence type="ECO:0000256" key="6">
    <source>
        <dbReference type="ARBA" id="ARBA00023295"/>
    </source>
</evidence>
<dbReference type="GO" id="GO:0016020">
    <property type="term" value="C:membrane"/>
    <property type="evidence" value="ECO:0007669"/>
    <property type="project" value="TreeGrafter"/>
</dbReference>
<evidence type="ECO:0000256" key="7">
    <source>
        <dbReference type="PIRNR" id="PIRNR001093"/>
    </source>
</evidence>
<dbReference type="GO" id="GO:0030203">
    <property type="term" value="P:glycosaminoglycan metabolic process"/>
    <property type="evidence" value="ECO:0007669"/>
    <property type="project" value="TreeGrafter"/>
</dbReference>
<feature type="transmembrane region" description="Helical" evidence="9">
    <location>
        <begin position="63"/>
        <end position="81"/>
    </location>
</feature>
<accession>A0AAP0B977</accession>
<feature type="active site" description="Proton donor" evidence="8">
    <location>
        <position position="393"/>
    </location>
</feature>
<proteinExistence type="inferred from homology"/>
<dbReference type="CDD" id="cd06562">
    <property type="entry name" value="GH20_HexA_HexB-like"/>
    <property type="match status" value="1"/>
</dbReference>
<dbReference type="InterPro" id="IPR029019">
    <property type="entry name" value="HEX_eukaryotic_N"/>
</dbReference>
<comment type="caution">
    <text evidence="12">The sequence shown here is derived from an EMBL/GenBank/DDBJ whole genome shotgun (WGS) entry which is preliminary data.</text>
</comment>
<dbReference type="Pfam" id="PF14845">
    <property type="entry name" value="Glycohydro_20b2"/>
    <property type="match status" value="1"/>
</dbReference>
<dbReference type="Gene3D" id="3.30.379.10">
    <property type="entry name" value="Chitobiase/beta-hexosaminidase domain 2-like"/>
    <property type="match status" value="1"/>
</dbReference>
<dbReference type="InterPro" id="IPR025705">
    <property type="entry name" value="Beta_hexosaminidase_sua/sub"/>
</dbReference>
<sequence length="632" mass="69815">MTVIFVITIPPLIFPLHCWLHLRPMATINSRPARLQIIAFRPSPSSPPNLSLFLLKIQIMKPVSHLFPCFYFFFAVFLPVVSTSASTFPVNIWPKPTTISWPSPAASPLSPSFTILSSHPSHPHLSAAISRYQNLLLSERHRPLVPPSLPYCSVPLSSLSISISNPSAPLHHAADESHSLSVSLTGLATLSAATPWGAIRGLESFSQLVWASESRLLVAAGINITDRPLFPHRGLLLDTSRNFIPVEDILRTVRAMGYNKMNVLHWHITDTQSFPILLPSVPELAVKGSYGPKMQYSPEDVRRIVGYAMSYGVRVMPEIDVPGHTGSWAEAYPEIVTCANKFWAPAGKPALAAEPGTGQLNPLNPKTYDTVSAVFRDTADLFPEPFFHGGADEINAACWEEDSSIADFVSGGSTLDQLLQIFISKTHPLITGDLNRTAVYWEDVILSPTVKIPPSTIPKENTVMQTWNNGPNNTKILAAMGYRVIVSSWDFYYLDCGHGGWVGNDGRYDVLATGGDGGSWCAPFKTWQRVYDYDITEGLTEEERRMVIGGEVAMWTEQVDGSVVDGRVWPRASAMAESLWSGNRGEDGKKRYAEATDRLNEWRQRMVGRGIGAEPIQPRWCAGHPRMCNLVE</sequence>
<evidence type="ECO:0000256" key="2">
    <source>
        <dbReference type="ARBA" id="ARBA00006285"/>
    </source>
</evidence>
<keyword evidence="6 7" id="KW-0326">Glycosidase</keyword>
<gene>
    <name evidence="12" type="primary">HEXO2</name>
    <name evidence="12" type="ORF">KSP39_PZI015376</name>
</gene>
<dbReference type="AlphaFoldDB" id="A0AAP0B977"/>
<dbReference type="SUPFAM" id="SSF55545">
    <property type="entry name" value="beta-N-acetylhexosaminidase-like domain"/>
    <property type="match status" value="1"/>
</dbReference>
<evidence type="ECO:0000256" key="9">
    <source>
        <dbReference type="SAM" id="Phobius"/>
    </source>
</evidence>
<dbReference type="InterPro" id="IPR017853">
    <property type="entry name" value="GH"/>
</dbReference>
<evidence type="ECO:0000313" key="12">
    <source>
        <dbReference type="EMBL" id="KAK8933627.1"/>
    </source>
</evidence>
<keyword evidence="9" id="KW-0472">Membrane</keyword>
<dbReference type="PRINTS" id="PR00738">
    <property type="entry name" value="GLHYDRLASE20"/>
</dbReference>
<evidence type="ECO:0000259" key="10">
    <source>
        <dbReference type="Pfam" id="PF00728"/>
    </source>
</evidence>
<protein>
    <recommendedName>
        <fullName evidence="7">Beta-hexosaminidase</fullName>
        <ecNumber evidence="7">3.2.1.52</ecNumber>
    </recommendedName>
</protein>
<dbReference type="Proteomes" id="UP001418222">
    <property type="component" value="Unassembled WGS sequence"/>
</dbReference>
<dbReference type="GO" id="GO:0005975">
    <property type="term" value="P:carbohydrate metabolic process"/>
    <property type="evidence" value="ECO:0007669"/>
    <property type="project" value="InterPro"/>
</dbReference>
<keyword evidence="4 7" id="KW-0378">Hydrolase</keyword>
<dbReference type="EC" id="3.2.1.52" evidence="7"/>
<keyword evidence="5" id="KW-0325">Glycoprotein</keyword>
<keyword evidence="9" id="KW-0812">Transmembrane</keyword>
<dbReference type="EMBL" id="JBBWWQ010000013">
    <property type="protein sequence ID" value="KAK8933627.1"/>
    <property type="molecule type" value="Genomic_DNA"/>
</dbReference>
<name>A0AAP0B977_9ASPA</name>
<evidence type="ECO:0000256" key="1">
    <source>
        <dbReference type="ARBA" id="ARBA00001231"/>
    </source>
</evidence>
<organism evidence="12 13">
    <name type="scientific">Platanthera zijinensis</name>
    <dbReference type="NCBI Taxonomy" id="2320716"/>
    <lineage>
        <taxon>Eukaryota</taxon>
        <taxon>Viridiplantae</taxon>
        <taxon>Streptophyta</taxon>
        <taxon>Embryophyta</taxon>
        <taxon>Tracheophyta</taxon>
        <taxon>Spermatophyta</taxon>
        <taxon>Magnoliopsida</taxon>
        <taxon>Liliopsida</taxon>
        <taxon>Asparagales</taxon>
        <taxon>Orchidaceae</taxon>
        <taxon>Orchidoideae</taxon>
        <taxon>Orchideae</taxon>
        <taxon>Orchidinae</taxon>
        <taxon>Platanthera</taxon>
    </lineage>
</organism>
<keyword evidence="9" id="KW-1133">Transmembrane helix</keyword>
<comment type="catalytic activity">
    <reaction evidence="1 7">
        <text>Hydrolysis of terminal non-reducing N-acetyl-D-hexosamine residues in N-acetyl-beta-D-hexosaminides.</text>
        <dbReference type="EC" id="3.2.1.52"/>
    </reaction>
</comment>
<dbReference type="Pfam" id="PF00728">
    <property type="entry name" value="Glyco_hydro_20"/>
    <property type="match status" value="1"/>
</dbReference>
<dbReference type="PANTHER" id="PTHR22600:SF26">
    <property type="entry name" value="BETA-N-ACETYLHEXOSAMINIDASE"/>
    <property type="match status" value="1"/>
</dbReference>
<dbReference type="GO" id="GO:0004563">
    <property type="term" value="F:beta-N-acetylhexosaminidase activity"/>
    <property type="evidence" value="ECO:0007669"/>
    <property type="project" value="UniProtKB-EC"/>
</dbReference>
<keyword evidence="13" id="KW-1185">Reference proteome</keyword>
<dbReference type="FunFam" id="3.20.20.80:FF:000063">
    <property type="entry name" value="Beta-hexosaminidase"/>
    <property type="match status" value="1"/>
</dbReference>
<dbReference type="InterPro" id="IPR015883">
    <property type="entry name" value="Glyco_hydro_20_cat"/>
</dbReference>
<evidence type="ECO:0000313" key="13">
    <source>
        <dbReference type="Proteomes" id="UP001418222"/>
    </source>
</evidence>
<dbReference type="Gene3D" id="3.20.20.80">
    <property type="entry name" value="Glycosidases"/>
    <property type="match status" value="1"/>
</dbReference>